<dbReference type="HOGENOM" id="CLU_025025_0_1_1"/>
<dbReference type="eggNOG" id="KOG2952">
    <property type="taxonomic scope" value="Eukaryota"/>
</dbReference>
<feature type="transmembrane region" description="Helical" evidence="8">
    <location>
        <begin position="371"/>
        <end position="393"/>
    </location>
</feature>
<feature type="transmembrane region" description="Helical" evidence="8">
    <location>
        <begin position="71"/>
        <end position="93"/>
    </location>
</feature>
<organism evidence="10 11">
    <name type="scientific">Pichia sorbitophila (strain ATCC MYA-4447 / BCRC 22081 / CBS 7064 / NBRC 10061 / NRRL Y-12695)</name>
    <name type="common">Hybrid yeast</name>
    <dbReference type="NCBI Taxonomy" id="559304"/>
    <lineage>
        <taxon>Eukaryota</taxon>
        <taxon>Fungi</taxon>
        <taxon>Dikarya</taxon>
        <taxon>Ascomycota</taxon>
        <taxon>Saccharomycotina</taxon>
        <taxon>Pichiomycetes</taxon>
        <taxon>Debaryomycetaceae</taxon>
        <taxon>Millerozyma</taxon>
    </lineage>
</organism>
<keyword evidence="5 6" id="KW-0472">Membrane</keyword>
<evidence type="ECO:0000256" key="4">
    <source>
        <dbReference type="ARBA" id="ARBA00022989"/>
    </source>
</evidence>
<dbReference type="PANTHER" id="PTHR10926:SF20">
    <property type="entry name" value="PHOSPHOLIPID-TRANSPORTING ATPASE ACCESSORY SUBUNIT LEM3"/>
    <property type="match status" value="1"/>
</dbReference>
<dbReference type="EMBL" id="FO082049">
    <property type="protein sequence ID" value="CCE83924.1"/>
    <property type="molecule type" value="Genomic_DNA"/>
</dbReference>
<dbReference type="GO" id="GO:0005783">
    <property type="term" value="C:endoplasmic reticulum"/>
    <property type="evidence" value="ECO:0007669"/>
    <property type="project" value="TreeGrafter"/>
</dbReference>
<gene>
    <name evidence="10" type="primary">Piso0_004521</name>
    <name evidence="9" type="ORF">GNLVRS01_PISO0K18710g</name>
    <name evidence="10" type="ORF">GNLVRS01_PISO0L18711g</name>
</gene>
<dbReference type="GO" id="GO:0005886">
    <property type="term" value="C:plasma membrane"/>
    <property type="evidence" value="ECO:0007669"/>
    <property type="project" value="TreeGrafter"/>
</dbReference>
<dbReference type="Proteomes" id="UP000005222">
    <property type="component" value="Chromosome L"/>
</dbReference>
<evidence type="ECO:0000256" key="1">
    <source>
        <dbReference type="ARBA" id="ARBA00004370"/>
    </source>
</evidence>
<keyword evidence="11" id="KW-1185">Reference proteome</keyword>
<evidence type="ECO:0000313" key="11">
    <source>
        <dbReference type="Proteomes" id="UP000005222"/>
    </source>
</evidence>
<comment type="subcellular location">
    <subcellularLocation>
        <location evidence="1">Membrane</location>
    </subcellularLocation>
</comment>
<accession>G8Y5P4</accession>
<evidence type="ECO:0000256" key="2">
    <source>
        <dbReference type="ARBA" id="ARBA00009457"/>
    </source>
</evidence>
<sequence length="431" mass="49132">MGLRLRSSGRDADDVASQNPVAEDPDVGSDTDSEDDSLDEKENKEKSKRPPDNDFAQQRLKAFNPVLTAKIVIPLLFGIAVVFAPLGAAMWYASHKIQDFTVNYTHCENMASSSHWSAVPSEYIKSHFRGFDADTIKVQWKLSSDESQMFDDEKKVCQLQFNVPRDVKAPIYMFYGLKNFYANHRRYVNSFSEFQLEGNPSSVDVIKNTAGQNCEPLSVNSEGKRYYPCGLIANSMFNDTFTETLKAVNGTDEDYKMTEKGIAWKTDKDRFKKTKYKPSDVVPPPNWYKRFPNGYNETNMPDISKWYQFQNWMHPSALPLFYKLALRNDHDALKKGIYQLDIGLHFPVLPYKGDKYVYFSQRSVIGGKNDFLGISWMVGGCICFLLGLVLLIINAVKPRKTGDISLLSWNRELDAQSQNYDASDHLPAEKE</sequence>
<dbReference type="STRING" id="559304.G8Y5P4"/>
<dbReference type="PANTHER" id="PTHR10926">
    <property type="entry name" value="CELL CYCLE CONTROL PROTEIN 50"/>
    <property type="match status" value="1"/>
</dbReference>
<evidence type="ECO:0000256" key="3">
    <source>
        <dbReference type="ARBA" id="ARBA00022692"/>
    </source>
</evidence>
<dbReference type="EMBL" id="FO082048">
    <property type="protein sequence ID" value="CCE84955.1"/>
    <property type="molecule type" value="Genomic_DNA"/>
</dbReference>
<evidence type="ECO:0000256" key="6">
    <source>
        <dbReference type="PIRNR" id="PIRNR015840"/>
    </source>
</evidence>
<evidence type="ECO:0000256" key="7">
    <source>
        <dbReference type="SAM" id="MobiDB-lite"/>
    </source>
</evidence>
<dbReference type="Proteomes" id="UP000005222">
    <property type="component" value="Chromosome K"/>
</dbReference>
<dbReference type="OrthoDB" id="340608at2759"/>
<evidence type="ECO:0000313" key="10">
    <source>
        <dbReference type="EMBL" id="CCE84955.1"/>
    </source>
</evidence>
<keyword evidence="4 8" id="KW-1133">Transmembrane helix</keyword>
<dbReference type="InterPro" id="IPR005045">
    <property type="entry name" value="CDC50/LEM3_fam"/>
</dbReference>
<name>G8Y5P4_PICSO</name>
<evidence type="ECO:0000256" key="5">
    <source>
        <dbReference type="ARBA" id="ARBA00023136"/>
    </source>
</evidence>
<evidence type="ECO:0000256" key="8">
    <source>
        <dbReference type="SAM" id="Phobius"/>
    </source>
</evidence>
<feature type="compositionally biased region" description="Basic and acidic residues" evidence="7">
    <location>
        <begin position="40"/>
        <end position="52"/>
    </location>
</feature>
<dbReference type="GO" id="GO:0005794">
    <property type="term" value="C:Golgi apparatus"/>
    <property type="evidence" value="ECO:0007669"/>
    <property type="project" value="TreeGrafter"/>
</dbReference>
<dbReference type="InParanoid" id="G8Y5P4"/>
<dbReference type="Pfam" id="PF03381">
    <property type="entry name" value="CDC50"/>
    <property type="match status" value="1"/>
</dbReference>
<dbReference type="AlphaFoldDB" id="G8Y5P4"/>
<reference evidence="11" key="2">
    <citation type="journal article" date="2012" name="G3 (Bethesda)">
        <title>Pichia sorbitophila, an interspecies yeast hybrid reveals early steps of genome resolution following polyploidization.</title>
        <authorList>
            <person name="Leh Louis V."/>
            <person name="Despons L."/>
            <person name="Friedrich A."/>
            <person name="Martin T."/>
            <person name="Durrens P."/>
            <person name="Casaregola S."/>
            <person name="Neuveglise C."/>
            <person name="Fairhead C."/>
            <person name="Marck C."/>
            <person name="Cruz J.A."/>
            <person name="Straub M.L."/>
            <person name="Kugler V."/>
            <person name="Sacerdot C."/>
            <person name="Uzunov Z."/>
            <person name="Thierry A."/>
            <person name="Weiss S."/>
            <person name="Bleykasten C."/>
            <person name="De Montigny J."/>
            <person name="Jacques N."/>
            <person name="Jung P."/>
            <person name="Lemaire M."/>
            <person name="Mallet S."/>
            <person name="Morel G."/>
            <person name="Richard G.F."/>
            <person name="Sarkar A."/>
            <person name="Savel G."/>
            <person name="Schacherer J."/>
            <person name="Seret M.L."/>
            <person name="Talla E."/>
            <person name="Samson G."/>
            <person name="Jubin C."/>
            <person name="Poulain J."/>
            <person name="Vacherie B."/>
            <person name="Barbe V."/>
            <person name="Pelletier E."/>
            <person name="Sherman D.J."/>
            <person name="Westhof E."/>
            <person name="Weissenbach J."/>
            <person name="Baret P.V."/>
            <person name="Wincker P."/>
            <person name="Gaillardin C."/>
            <person name="Dujon B."/>
            <person name="Souciet J.L."/>
        </authorList>
    </citation>
    <scope>NUCLEOTIDE SEQUENCE [LARGE SCALE GENOMIC DNA]</scope>
    <source>
        <strain evidence="11">ATCC MYA-4447 / BCRC 22081 / CBS 7064 / NBRC 10061 / NRRL Y-12695</strain>
    </source>
</reference>
<proteinExistence type="inferred from homology"/>
<protein>
    <submittedName>
        <fullName evidence="10">Piso0_004521 protein</fullName>
    </submittedName>
</protein>
<dbReference type="PIRSF" id="PIRSF015840">
    <property type="entry name" value="DUF284_TM_euk"/>
    <property type="match status" value="1"/>
</dbReference>
<feature type="compositionally biased region" description="Acidic residues" evidence="7">
    <location>
        <begin position="23"/>
        <end position="39"/>
    </location>
</feature>
<dbReference type="GO" id="GO:0045332">
    <property type="term" value="P:phospholipid translocation"/>
    <property type="evidence" value="ECO:0007669"/>
    <property type="project" value="UniProtKB-UniRule"/>
</dbReference>
<comment type="similarity">
    <text evidence="2 6">Belongs to the CDC50/LEM3 family.</text>
</comment>
<dbReference type="FunCoup" id="G8Y5P4">
    <property type="interactions" value="502"/>
</dbReference>
<reference evidence="10" key="1">
    <citation type="submission" date="2011-10" db="EMBL/GenBank/DDBJ databases">
        <authorList>
            <person name="Genoscope - CEA"/>
        </authorList>
    </citation>
    <scope>NUCLEOTIDE SEQUENCE</scope>
</reference>
<feature type="region of interest" description="Disordered" evidence="7">
    <location>
        <begin position="1"/>
        <end position="54"/>
    </location>
</feature>
<keyword evidence="3 8" id="KW-0812">Transmembrane</keyword>
<evidence type="ECO:0000313" key="9">
    <source>
        <dbReference type="EMBL" id="CCE83924.1"/>
    </source>
</evidence>